<evidence type="ECO:0000313" key="6">
    <source>
        <dbReference type="Proteomes" id="UP000001302"/>
    </source>
</evidence>
<proteinExistence type="inferred from homology"/>
<sequence length="331" mass="34543">MFGGARDGAQMLAYSLGEYEAIEEDLTMAISFDGRVAIVTGAGAGLGRSHALDLARRGAKVVVNDFGGAVDGSGGSSGPAEAVVAEIAAAGGEAIAHGADVTNADQVAHMVETAMEKWGRIDILINNAGILRDASFHKGSIEDFEKVVDVHLMGAVICSKAVWPIMRDQAYGRVLVTTSSSGVYGNFGQSNYGAAKMGLVGLMNVLVIEGKKYDIRVNALCPAAATRMTEGLLPPGADALLTPDSVTPAAVYLVSEDSPNRTILNATAGGYSVTYIEETRGIALPTSQQNAEAIAENWEKITDETGAERLVEGNQQTMKFAVMAQKVAQSD</sequence>
<dbReference type="HOGENOM" id="CLU_010194_14_0_5"/>
<dbReference type="Proteomes" id="UP000001302">
    <property type="component" value="Chromosome"/>
</dbReference>
<dbReference type="EMBL" id="CP002156">
    <property type="protein sequence ID" value="ADM08308.1"/>
    <property type="molecule type" value="Genomic_DNA"/>
</dbReference>
<dbReference type="InterPro" id="IPR051687">
    <property type="entry name" value="Peroxisomal_Beta-Oxidation"/>
</dbReference>
<evidence type="ECO:0000256" key="1">
    <source>
        <dbReference type="ARBA" id="ARBA00006484"/>
    </source>
</evidence>
<accession>E0TBA4</accession>
<feature type="domain" description="Ketoreductase" evidence="4">
    <location>
        <begin position="35"/>
        <end position="231"/>
    </location>
</feature>
<dbReference type="PRINTS" id="PR00080">
    <property type="entry name" value="SDRFAMILY"/>
</dbReference>
<dbReference type="SMART" id="SM00822">
    <property type="entry name" value="PKS_KR"/>
    <property type="match status" value="1"/>
</dbReference>
<keyword evidence="2" id="KW-0560">Oxidoreductase</keyword>
<evidence type="ECO:0000256" key="3">
    <source>
        <dbReference type="RuleBase" id="RU000363"/>
    </source>
</evidence>
<comment type="similarity">
    <text evidence="1 3">Belongs to the short-chain dehydrogenases/reductases (SDR) family.</text>
</comment>
<keyword evidence="6" id="KW-1185">Reference proteome</keyword>
<dbReference type="InterPro" id="IPR002347">
    <property type="entry name" value="SDR_fam"/>
</dbReference>
<evidence type="ECO:0000313" key="5">
    <source>
        <dbReference type="EMBL" id="ADM08308.1"/>
    </source>
</evidence>
<dbReference type="InterPro" id="IPR057326">
    <property type="entry name" value="KR_dom"/>
</dbReference>
<gene>
    <name evidence="5" type="ordered locus">PB2503_01142</name>
</gene>
<dbReference type="PANTHER" id="PTHR45024:SF2">
    <property type="entry name" value="SCP2 DOMAIN-CONTAINING PROTEIN"/>
    <property type="match status" value="1"/>
</dbReference>
<dbReference type="Gene3D" id="3.40.50.720">
    <property type="entry name" value="NAD(P)-binding Rossmann-like Domain"/>
    <property type="match status" value="2"/>
</dbReference>
<dbReference type="AlphaFoldDB" id="E0TBA4"/>
<dbReference type="Pfam" id="PF00106">
    <property type="entry name" value="adh_short"/>
    <property type="match status" value="1"/>
</dbReference>
<dbReference type="STRING" id="314260.PB2503_01142"/>
<dbReference type="KEGG" id="pbr:PB2503_01142"/>
<name>E0TBA4_PARBH</name>
<dbReference type="InterPro" id="IPR036291">
    <property type="entry name" value="NAD(P)-bd_dom_sf"/>
</dbReference>
<protein>
    <submittedName>
        <fullName evidence="5">Putative short-chain dehydrogenase</fullName>
    </submittedName>
</protein>
<dbReference type="PRINTS" id="PR00081">
    <property type="entry name" value="GDHRDH"/>
</dbReference>
<dbReference type="GO" id="GO:0016491">
    <property type="term" value="F:oxidoreductase activity"/>
    <property type="evidence" value="ECO:0007669"/>
    <property type="project" value="UniProtKB-KW"/>
</dbReference>
<reference evidence="5 6" key="2">
    <citation type="journal article" date="2011" name="J. Bacteriol.">
        <title>Complete genome sequence of strain HTCC2503T of Parvularcula bermudensis, the type species of the order "Parvularculales" in the class Alphaproteobacteria.</title>
        <authorList>
            <person name="Oh H.M."/>
            <person name="Kang I."/>
            <person name="Vergin K.L."/>
            <person name="Kang D."/>
            <person name="Rhee K.H."/>
            <person name="Giovannoni S.J."/>
            <person name="Cho J.C."/>
        </authorList>
    </citation>
    <scope>NUCLEOTIDE SEQUENCE [LARGE SCALE GENOMIC DNA]</scope>
    <source>
        <strain evidence="6">ATCC BAA-594 / HTCC2503 / KCTC 12087</strain>
    </source>
</reference>
<evidence type="ECO:0000256" key="2">
    <source>
        <dbReference type="ARBA" id="ARBA00023002"/>
    </source>
</evidence>
<organism evidence="5 6">
    <name type="scientific">Parvularcula bermudensis (strain ATCC BAA-594 / HTCC2503 / KCTC 12087)</name>
    <dbReference type="NCBI Taxonomy" id="314260"/>
    <lineage>
        <taxon>Bacteria</taxon>
        <taxon>Pseudomonadati</taxon>
        <taxon>Pseudomonadota</taxon>
        <taxon>Alphaproteobacteria</taxon>
        <taxon>Parvularculales</taxon>
        <taxon>Parvularculaceae</taxon>
        <taxon>Parvularcula</taxon>
    </lineage>
</organism>
<dbReference type="PANTHER" id="PTHR45024">
    <property type="entry name" value="DEHYDROGENASES, SHORT CHAIN"/>
    <property type="match status" value="1"/>
</dbReference>
<dbReference type="SUPFAM" id="SSF51735">
    <property type="entry name" value="NAD(P)-binding Rossmann-fold domains"/>
    <property type="match status" value="1"/>
</dbReference>
<reference evidence="6" key="1">
    <citation type="submission" date="2010-08" db="EMBL/GenBank/DDBJ databases">
        <title>Genome sequence of Parvularcula bermudensis HTCC2503.</title>
        <authorList>
            <person name="Kang D.-M."/>
            <person name="Oh H.-M."/>
            <person name="Cho J.-C."/>
        </authorList>
    </citation>
    <scope>NUCLEOTIDE SEQUENCE [LARGE SCALE GENOMIC DNA]</scope>
    <source>
        <strain evidence="6">ATCC BAA-594 / HTCC2503 / KCTC 12087</strain>
    </source>
</reference>
<dbReference type="eggNOG" id="COG1028">
    <property type="taxonomic scope" value="Bacteria"/>
</dbReference>
<evidence type="ECO:0000259" key="4">
    <source>
        <dbReference type="SMART" id="SM00822"/>
    </source>
</evidence>